<evidence type="ECO:0000313" key="3">
    <source>
        <dbReference type="Proteomes" id="UP001242732"/>
    </source>
</evidence>
<keyword evidence="1" id="KW-0732">Signal</keyword>
<sequence length="242" mass="25191">MPSSFRPWATALFAACAACAAAGAQAHQVWLEAGNGQARLQFGEYADNLLEKSPGALDKFQGIPVLQAHAPGAASATPVEGRRTATAFAYALPGAAETLFAEAPYPVIDRSKGGKPALLWRPAARWVADLSRPVAATAPLDVVPTGRAGELRVVFNGQPLPKAQVTLAAPSGWAREAVTGADGTVRFALPWKGQYVAEVKHSDAAAGERNGEKYGETAYLTTLTFAQAEGMESPALPAAPAR</sequence>
<accession>A0ABY9ALP4</accession>
<reference evidence="2 3" key="1">
    <citation type="submission" date="2023-06" db="EMBL/GenBank/DDBJ databases">
        <authorList>
            <person name="Ham H."/>
            <person name="Park D.S."/>
        </authorList>
    </citation>
    <scope>NUCLEOTIDE SEQUENCE [LARGE SCALE GENOMIC DNA]</scope>
    <source>
        <strain evidence="2 3">KACC 17005</strain>
    </source>
</reference>
<evidence type="ECO:0000313" key="2">
    <source>
        <dbReference type="EMBL" id="WIY47709.1"/>
    </source>
</evidence>
<evidence type="ECO:0000256" key="1">
    <source>
        <dbReference type="SAM" id="SignalP"/>
    </source>
</evidence>
<protein>
    <submittedName>
        <fullName evidence="2">DUF4198 domain-containing protein</fullName>
    </submittedName>
</protein>
<feature type="chain" id="PRO_5045308213" evidence="1">
    <location>
        <begin position="27"/>
        <end position="242"/>
    </location>
</feature>
<proteinExistence type="predicted"/>
<dbReference type="InterPro" id="IPR019613">
    <property type="entry name" value="DUF4198"/>
</dbReference>
<name>A0ABY9ALP4_PARCI</name>
<organism evidence="2 3">
    <name type="scientific">Paracidovorax citrulli</name>
    <name type="common">Acidovorax citrulli</name>
    <dbReference type="NCBI Taxonomy" id="80869"/>
    <lineage>
        <taxon>Bacteria</taxon>
        <taxon>Pseudomonadati</taxon>
        <taxon>Pseudomonadota</taxon>
        <taxon>Betaproteobacteria</taxon>
        <taxon>Burkholderiales</taxon>
        <taxon>Comamonadaceae</taxon>
        <taxon>Paracidovorax</taxon>
    </lineage>
</organism>
<gene>
    <name evidence="2" type="ORF">QRO08_18005</name>
</gene>
<dbReference type="GeneID" id="79791032"/>
<keyword evidence="3" id="KW-1185">Reference proteome</keyword>
<dbReference type="RefSeq" id="WP_011794511.1">
    <property type="nucleotide sequence ID" value="NZ_CP023687.1"/>
</dbReference>
<dbReference type="SUPFAM" id="SSF49478">
    <property type="entry name" value="Cna protein B-type domain"/>
    <property type="match status" value="1"/>
</dbReference>
<dbReference type="Proteomes" id="UP001242732">
    <property type="component" value="Chromosome"/>
</dbReference>
<dbReference type="EMBL" id="CP127363">
    <property type="protein sequence ID" value="WIY47709.1"/>
    <property type="molecule type" value="Genomic_DNA"/>
</dbReference>
<dbReference type="Pfam" id="PF10670">
    <property type="entry name" value="DUF4198"/>
    <property type="match status" value="1"/>
</dbReference>
<feature type="signal peptide" evidence="1">
    <location>
        <begin position="1"/>
        <end position="26"/>
    </location>
</feature>